<dbReference type="InterPro" id="IPR000477">
    <property type="entry name" value="RT_dom"/>
</dbReference>
<reference evidence="2 3" key="1">
    <citation type="submission" date="2021-06" db="EMBL/GenBank/DDBJ databases">
        <title>Caerostris extrusa draft genome.</title>
        <authorList>
            <person name="Kono N."/>
            <person name="Arakawa K."/>
        </authorList>
    </citation>
    <scope>NUCLEOTIDE SEQUENCE [LARGE SCALE GENOMIC DNA]</scope>
</reference>
<evidence type="ECO:0000313" key="2">
    <source>
        <dbReference type="EMBL" id="GIY18173.1"/>
    </source>
</evidence>
<evidence type="ECO:0000313" key="3">
    <source>
        <dbReference type="Proteomes" id="UP001054945"/>
    </source>
</evidence>
<dbReference type="GO" id="GO:0071897">
    <property type="term" value="P:DNA biosynthetic process"/>
    <property type="evidence" value="ECO:0007669"/>
    <property type="project" value="UniProtKB-ARBA"/>
</dbReference>
<dbReference type="PROSITE" id="PS50878">
    <property type="entry name" value="RT_POL"/>
    <property type="match status" value="1"/>
</dbReference>
<dbReference type="Proteomes" id="UP001054945">
    <property type="component" value="Unassembled WGS sequence"/>
</dbReference>
<sequence length="248" mass="28984">MDPTSYRPICLLPILGKSLERMLLLRLQYHYSKNNILSENQYGFRQNISTEHALSNLIENINTNRANNLYTCIISIDIKGAFDSLWWPSIITRLKKDNCPEDILSMICSYLDTREIEYKMADTKINHHLQKGCPQGSCLGPFLWTIISNTILKEDWGNHCQLQAFADDFIIIIKSQNRRQLEDQASKALQKFKEWTANEKLTLSHNKTQAIVFGKKGQIKKRKPTIKFQNWKVEIKKYPQIPRNNNRL</sequence>
<gene>
    <name evidence="2" type="primary">X975_25373</name>
    <name evidence="2" type="ORF">CEXT_770371</name>
</gene>
<dbReference type="SUPFAM" id="SSF56672">
    <property type="entry name" value="DNA/RNA polymerases"/>
    <property type="match status" value="1"/>
</dbReference>
<dbReference type="PANTHER" id="PTHR19446">
    <property type="entry name" value="REVERSE TRANSCRIPTASES"/>
    <property type="match status" value="1"/>
</dbReference>
<name>A0AAV4R778_CAEEX</name>
<dbReference type="AlphaFoldDB" id="A0AAV4R778"/>
<proteinExistence type="predicted"/>
<evidence type="ECO:0000259" key="1">
    <source>
        <dbReference type="PROSITE" id="PS50878"/>
    </source>
</evidence>
<feature type="domain" description="Reverse transcriptase" evidence="1">
    <location>
        <begin position="1"/>
        <end position="233"/>
    </location>
</feature>
<accession>A0AAV4R778</accession>
<dbReference type="CDD" id="cd01650">
    <property type="entry name" value="RT_nLTR_like"/>
    <property type="match status" value="1"/>
</dbReference>
<dbReference type="EMBL" id="BPLR01007583">
    <property type="protein sequence ID" value="GIY18173.1"/>
    <property type="molecule type" value="Genomic_DNA"/>
</dbReference>
<dbReference type="Pfam" id="PF00078">
    <property type="entry name" value="RVT_1"/>
    <property type="match status" value="1"/>
</dbReference>
<comment type="caution">
    <text evidence="2">The sequence shown here is derived from an EMBL/GenBank/DDBJ whole genome shotgun (WGS) entry which is preliminary data.</text>
</comment>
<protein>
    <recommendedName>
        <fullName evidence="1">Reverse transcriptase domain-containing protein</fullName>
    </recommendedName>
</protein>
<organism evidence="2 3">
    <name type="scientific">Caerostris extrusa</name>
    <name type="common">Bark spider</name>
    <name type="synonym">Caerostris bankana</name>
    <dbReference type="NCBI Taxonomy" id="172846"/>
    <lineage>
        <taxon>Eukaryota</taxon>
        <taxon>Metazoa</taxon>
        <taxon>Ecdysozoa</taxon>
        <taxon>Arthropoda</taxon>
        <taxon>Chelicerata</taxon>
        <taxon>Arachnida</taxon>
        <taxon>Araneae</taxon>
        <taxon>Araneomorphae</taxon>
        <taxon>Entelegynae</taxon>
        <taxon>Araneoidea</taxon>
        <taxon>Araneidae</taxon>
        <taxon>Caerostris</taxon>
    </lineage>
</organism>
<keyword evidence="3" id="KW-1185">Reference proteome</keyword>
<dbReference type="InterPro" id="IPR043502">
    <property type="entry name" value="DNA/RNA_pol_sf"/>
</dbReference>